<dbReference type="Proteomes" id="UP000472916">
    <property type="component" value="Unassembled WGS sequence"/>
</dbReference>
<dbReference type="Proteomes" id="UP000449249">
    <property type="component" value="Unassembled WGS sequence"/>
</dbReference>
<evidence type="ECO:0000313" key="5">
    <source>
        <dbReference type="Proteomes" id="UP000095597"/>
    </source>
</evidence>
<gene>
    <name evidence="2" type="ORF">ERS852573_00998</name>
    <name evidence="4" type="ORF">GT528_14735</name>
    <name evidence="3" type="ORF">GT576_14005</name>
</gene>
<evidence type="ECO:0000313" key="2">
    <source>
        <dbReference type="EMBL" id="CUM88843.1"/>
    </source>
</evidence>
<evidence type="ECO:0000313" key="3">
    <source>
        <dbReference type="EMBL" id="MZK11419.1"/>
    </source>
</evidence>
<protein>
    <submittedName>
        <fullName evidence="3">LysR family transcriptional regulator</fullName>
    </submittedName>
</protein>
<sequence>MKDFVLLIVVLTAFIYGYFLMEKLDKFLKENQSQKLISDSKLRIGFETPAIIDSIADLLEQFSSEYPNYELDLFYGSVSEIINGLGNNKLDFGFIIENSNDILKDEYCSLSLQIKQSVITPGSIDIAVHPINTIEKPARVIWQNDINCMKGLFVEKLRDFSERFLLSATRPNGKKEEKVV</sequence>
<dbReference type="Gene3D" id="3.40.190.10">
    <property type="entry name" value="Periplasmic binding protein-like II"/>
    <property type="match status" value="1"/>
</dbReference>
<dbReference type="AlphaFoldDB" id="A0A173SES1"/>
<dbReference type="Pfam" id="PF03466">
    <property type="entry name" value="LysR_substrate"/>
    <property type="match status" value="1"/>
</dbReference>
<accession>A0A173SES1</accession>
<name>A0A173SES1_9FIRM</name>
<evidence type="ECO:0000313" key="7">
    <source>
        <dbReference type="Proteomes" id="UP000472916"/>
    </source>
</evidence>
<dbReference type="OrthoDB" id="1928845at2"/>
<dbReference type="SUPFAM" id="SSF53850">
    <property type="entry name" value="Periplasmic binding protein-like II"/>
    <property type="match status" value="1"/>
</dbReference>
<organism evidence="2 5">
    <name type="scientific">Dorea longicatena</name>
    <dbReference type="NCBI Taxonomy" id="88431"/>
    <lineage>
        <taxon>Bacteria</taxon>
        <taxon>Bacillati</taxon>
        <taxon>Bacillota</taxon>
        <taxon>Clostridia</taxon>
        <taxon>Lachnospirales</taxon>
        <taxon>Lachnospiraceae</taxon>
        <taxon>Dorea</taxon>
    </lineage>
</organism>
<dbReference type="RefSeq" id="WP_055213844.1">
    <property type="nucleotide sequence ID" value="NZ_CYXO01000004.1"/>
</dbReference>
<dbReference type="InterPro" id="IPR005119">
    <property type="entry name" value="LysR_subst-bd"/>
</dbReference>
<evidence type="ECO:0000259" key="1">
    <source>
        <dbReference type="Pfam" id="PF03466"/>
    </source>
</evidence>
<dbReference type="EMBL" id="WWSH01000014">
    <property type="protein sequence ID" value="MZK11419.1"/>
    <property type="molecule type" value="Genomic_DNA"/>
</dbReference>
<dbReference type="EMBL" id="WWSC01000026">
    <property type="protein sequence ID" value="MZK42898.1"/>
    <property type="molecule type" value="Genomic_DNA"/>
</dbReference>
<proteinExistence type="predicted"/>
<reference evidence="6 7" key="2">
    <citation type="journal article" date="2019" name="Nat. Med.">
        <title>A library of human gut bacterial isolates paired with longitudinal multiomics data enables mechanistic microbiome research.</title>
        <authorList>
            <person name="Poyet M."/>
            <person name="Groussin M."/>
            <person name="Gibbons S.M."/>
            <person name="Avila-Pacheco J."/>
            <person name="Jiang X."/>
            <person name="Kearney S.M."/>
            <person name="Perrotta A.R."/>
            <person name="Berdy B."/>
            <person name="Zhao S."/>
            <person name="Lieberman T.D."/>
            <person name="Swanson P.K."/>
            <person name="Smith M."/>
            <person name="Roesemann S."/>
            <person name="Alexander J.E."/>
            <person name="Rich S.A."/>
            <person name="Livny J."/>
            <person name="Vlamakis H."/>
            <person name="Clish C."/>
            <person name="Bullock K."/>
            <person name="Deik A."/>
            <person name="Scott J."/>
            <person name="Pierce K.A."/>
            <person name="Xavier R.J."/>
            <person name="Alm E.J."/>
        </authorList>
    </citation>
    <scope>NUCLEOTIDE SEQUENCE [LARGE SCALE GENOMIC DNA]</scope>
    <source>
        <strain evidence="3 6">BIOML-A1</strain>
        <strain evidence="4 7">BIOML-A6</strain>
    </source>
</reference>
<evidence type="ECO:0000313" key="4">
    <source>
        <dbReference type="EMBL" id="MZK42898.1"/>
    </source>
</evidence>
<reference evidence="2 5" key="1">
    <citation type="submission" date="2015-09" db="EMBL/GenBank/DDBJ databases">
        <authorList>
            <consortium name="Pathogen Informatics"/>
        </authorList>
    </citation>
    <scope>NUCLEOTIDE SEQUENCE [LARGE SCALE GENOMIC DNA]</scope>
    <source>
        <strain evidence="2 5">2789STDY5834961</strain>
    </source>
</reference>
<dbReference type="EMBL" id="CYXO01000004">
    <property type="protein sequence ID" value="CUM88843.1"/>
    <property type="molecule type" value="Genomic_DNA"/>
</dbReference>
<feature type="domain" description="LysR substrate-binding" evidence="1">
    <location>
        <begin position="41"/>
        <end position="99"/>
    </location>
</feature>
<evidence type="ECO:0000313" key="6">
    <source>
        <dbReference type="Proteomes" id="UP000449249"/>
    </source>
</evidence>
<dbReference type="Proteomes" id="UP000095597">
    <property type="component" value="Unassembled WGS sequence"/>
</dbReference>